<comment type="caution">
    <text evidence="2">The sequence shown here is derived from an EMBL/GenBank/DDBJ whole genome shotgun (WGS) entry which is preliminary data.</text>
</comment>
<reference evidence="2 3" key="1">
    <citation type="submission" date="2018-05" db="EMBL/GenBank/DDBJ databases">
        <title>Integrated omic analyses show evidence that a Ca. Accumulibacter phosphatis strain performs denitrification under micro-aerobic conditions.</title>
        <authorList>
            <person name="Camejo P.Y."/>
            <person name="Katherine M.D."/>
            <person name="Daniel N.R."/>
        </authorList>
    </citation>
    <scope>NUCLEOTIDE SEQUENCE [LARGE SCALE GENOMIC DNA]</scope>
    <source>
        <strain evidence="2">UW-LDO-IC</strain>
    </source>
</reference>
<dbReference type="EMBL" id="QPGA01000049">
    <property type="protein sequence ID" value="RDE49267.1"/>
    <property type="molecule type" value="Genomic_DNA"/>
</dbReference>
<dbReference type="InterPro" id="IPR052340">
    <property type="entry name" value="RNase_Y/CdgJ"/>
</dbReference>
<dbReference type="PROSITE" id="PS51833">
    <property type="entry name" value="HDOD"/>
    <property type="match status" value="1"/>
</dbReference>
<dbReference type="Gene3D" id="1.10.3210.10">
    <property type="entry name" value="Hypothetical protein af1432"/>
    <property type="match status" value="1"/>
</dbReference>
<sequence length="516" mass="56048">MPIGVAMVFSAGGPGAEPEKLNVLESPSARSSMSLAYAGQARGIRKQAIDAEKGVPVFKTILRWLGLVPPDAAPLPQEAAAQLDALAPLQSAPRAGATTNTRRAASFVCREELLDRGEQIAGYEFALGRNLQSPMLEKSAKLRQVHDEALLHNLSPLAVSSLLGDRFAFIRLSSASLSSLLLPAFANRNVIIMITPATAVASDLADVRVALRRLQDLGVRHGWSLDRPLPGMAEFLEQAALVEIDTTAFDGIQLKKLCVDLHASKGKPRVIASKIQSADDFSLCYQSGFDYFMGPFVCSRENWHPPKSEVNRLLVFEVLNMLRSRADFGVIADRLRNDPILTYKLLRYINSPGIGMLKRIEKIPQALLILGRDQFSRWLSLLLFDLNQPGYVGRVLNENALTRARFMERLAGQGGLPQEADKLFMIGLFSLLDVMMKQPLAEILKKVSLPDDVVSALQGAPGAMCDALALAIAVESKAPDEIAAAALLCGLEAQQVTAVMLEALDWAQNVVHAGKN</sequence>
<dbReference type="Pfam" id="PF08668">
    <property type="entry name" value="HDOD"/>
    <property type="match status" value="1"/>
</dbReference>
<protein>
    <submittedName>
        <fullName evidence="2">HDOD domain-containing protein</fullName>
    </submittedName>
</protein>
<dbReference type="SUPFAM" id="SSF109604">
    <property type="entry name" value="HD-domain/PDEase-like"/>
    <property type="match status" value="1"/>
</dbReference>
<evidence type="ECO:0000313" key="2">
    <source>
        <dbReference type="EMBL" id="RDE49267.1"/>
    </source>
</evidence>
<evidence type="ECO:0000259" key="1">
    <source>
        <dbReference type="PROSITE" id="PS51833"/>
    </source>
</evidence>
<dbReference type="PANTHER" id="PTHR33525:SF4">
    <property type="entry name" value="CYCLIC DI-GMP PHOSPHODIESTERASE CDGJ"/>
    <property type="match status" value="1"/>
</dbReference>
<dbReference type="Proteomes" id="UP000253831">
    <property type="component" value="Unassembled WGS sequence"/>
</dbReference>
<accession>A0A369XM23</accession>
<dbReference type="InterPro" id="IPR013976">
    <property type="entry name" value="HDOD"/>
</dbReference>
<gene>
    <name evidence="2" type="ORF">DVS81_17555</name>
</gene>
<proteinExistence type="predicted"/>
<dbReference type="AlphaFoldDB" id="A0A369XM23"/>
<organism evidence="2 3">
    <name type="scientific">Candidatus Accumulibacter meliphilus</name>
    <dbReference type="NCBI Taxonomy" id="2211374"/>
    <lineage>
        <taxon>Bacteria</taxon>
        <taxon>Pseudomonadati</taxon>
        <taxon>Pseudomonadota</taxon>
        <taxon>Betaproteobacteria</taxon>
        <taxon>Candidatus Accumulibacter</taxon>
    </lineage>
</organism>
<feature type="domain" description="HDOD" evidence="1">
    <location>
        <begin position="308"/>
        <end position="492"/>
    </location>
</feature>
<name>A0A369XM23_9PROT</name>
<evidence type="ECO:0000313" key="3">
    <source>
        <dbReference type="Proteomes" id="UP000253831"/>
    </source>
</evidence>
<dbReference type="PANTHER" id="PTHR33525">
    <property type="match status" value="1"/>
</dbReference>